<dbReference type="RefSeq" id="XP_001312734.1">
    <property type="nucleotide sequence ID" value="XM_001312733.1"/>
</dbReference>
<evidence type="ECO:0000313" key="1">
    <source>
        <dbReference type="EMBL" id="EAX99804.1"/>
    </source>
</evidence>
<accession>A2F5P1</accession>
<reference evidence="1" key="1">
    <citation type="submission" date="2006-10" db="EMBL/GenBank/DDBJ databases">
        <authorList>
            <person name="Amadeo P."/>
            <person name="Zhao Q."/>
            <person name="Wortman J."/>
            <person name="Fraser-Liggett C."/>
            <person name="Carlton J."/>
        </authorList>
    </citation>
    <scope>NUCLEOTIDE SEQUENCE</scope>
    <source>
        <strain evidence="1">G3</strain>
    </source>
</reference>
<gene>
    <name evidence="1" type="ORF">TVAG_175730</name>
</gene>
<keyword evidence="2" id="KW-1185">Reference proteome</keyword>
<name>A2F5P1_TRIV3</name>
<proteinExistence type="predicted"/>
<dbReference type="VEuPathDB" id="TrichDB:TVAGG3_1055740"/>
<dbReference type="VEuPathDB" id="TrichDB:TVAG_175730"/>
<sequence>MHYKSSKETLSNKKDLQSEIKFLQDKYDTEDKGKEWVDRVSHFVNIRAIISFFRALEQVTNVKVHRVVKTTYLLNVFISHYYENLREILETFRVFPPTLDYRSNSYSDNPFIEASNLNDPLLGAAYLSTRLRDEGMKISNICYARIGNRNYYVAIRDHVGISEFNYLLKSRDKVQKSYILKRPKDTDNIPDNIPNFFKVENLLKHHIIHASNEIPVVC</sequence>
<organism evidence="1 2">
    <name type="scientific">Trichomonas vaginalis (strain ATCC PRA-98 / G3)</name>
    <dbReference type="NCBI Taxonomy" id="412133"/>
    <lineage>
        <taxon>Eukaryota</taxon>
        <taxon>Metamonada</taxon>
        <taxon>Parabasalia</taxon>
        <taxon>Trichomonadida</taxon>
        <taxon>Trichomonadidae</taxon>
        <taxon>Trichomonas</taxon>
    </lineage>
</organism>
<dbReference type="KEGG" id="tva:4757622"/>
<dbReference type="Proteomes" id="UP000001542">
    <property type="component" value="Unassembled WGS sequence"/>
</dbReference>
<evidence type="ECO:0000313" key="2">
    <source>
        <dbReference type="Proteomes" id="UP000001542"/>
    </source>
</evidence>
<dbReference type="InParanoid" id="A2F5P1"/>
<dbReference type="AlphaFoldDB" id="A2F5P1"/>
<dbReference type="EMBL" id="DS113625">
    <property type="protein sequence ID" value="EAX99804.1"/>
    <property type="molecule type" value="Genomic_DNA"/>
</dbReference>
<reference evidence="1" key="2">
    <citation type="journal article" date="2007" name="Science">
        <title>Draft genome sequence of the sexually transmitted pathogen Trichomonas vaginalis.</title>
        <authorList>
            <person name="Carlton J.M."/>
            <person name="Hirt R.P."/>
            <person name="Silva J.C."/>
            <person name="Delcher A.L."/>
            <person name="Schatz M."/>
            <person name="Zhao Q."/>
            <person name="Wortman J.R."/>
            <person name="Bidwell S.L."/>
            <person name="Alsmark U.C.M."/>
            <person name="Besteiro S."/>
            <person name="Sicheritz-Ponten T."/>
            <person name="Noel C.J."/>
            <person name="Dacks J.B."/>
            <person name="Foster P.G."/>
            <person name="Simillion C."/>
            <person name="Van de Peer Y."/>
            <person name="Miranda-Saavedra D."/>
            <person name="Barton G.J."/>
            <person name="Westrop G.D."/>
            <person name="Mueller S."/>
            <person name="Dessi D."/>
            <person name="Fiori P.L."/>
            <person name="Ren Q."/>
            <person name="Paulsen I."/>
            <person name="Zhang H."/>
            <person name="Bastida-Corcuera F.D."/>
            <person name="Simoes-Barbosa A."/>
            <person name="Brown M.T."/>
            <person name="Hayes R.D."/>
            <person name="Mukherjee M."/>
            <person name="Okumura C.Y."/>
            <person name="Schneider R."/>
            <person name="Smith A.J."/>
            <person name="Vanacova S."/>
            <person name="Villalvazo M."/>
            <person name="Haas B.J."/>
            <person name="Pertea M."/>
            <person name="Feldblyum T.V."/>
            <person name="Utterback T.R."/>
            <person name="Shu C.L."/>
            <person name="Osoegawa K."/>
            <person name="de Jong P.J."/>
            <person name="Hrdy I."/>
            <person name="Horvathova L."/>
            <person name="Zubacova Z."/>
            <person name="Dolezal P."/>
            <person name="Malik S.B."/>
            <person name="Logsdon J.M. Jr."/>
            <person name="Henze K."/>
            <person name="Gupta A."/>
            <person name="Wang C.C."/>
            <person name="Dunne R.L."/>
            <person name="Upcroft J.A."/>
            <person name="Upcroft P."/>
            <person name="White O."/>
            <person name="Salzberg S.L."/>
            <person name="Tang P."/>
            <person name="Chiu C.-H."/>
            <person name="Lee Y.-S."/>
            <person name="Embley T.M."/>
            <person name="Coombs G.H."/>
            <person name="Mottram J.C."/>
            <person name="Tachezy J."/>
            <person name="Fraser-Liggett C.M."/>
            <person name="Johnson P.J."/>
        </authorList>
    </citation>
    <scope>NUCLEOTIDE SEQUENCE [LARGE SCALE GENOMIC DNA]</scope>
    <source>
        <strain evidence="1">G3</strain>
    </source>
</reference>
<protein>
    <submittedName>
        <fullName evidence="1">Uncharacterized protein</fullName>
    </submittedName>
</protein>
<dbReference type="SMR" id="A2F5P1"/>